<feature type="compositionally biased region" description="Basic and acidic residues" evidence="1">
    <location>
        <begin position="47"/>
        <end position="63"/>
    </location>
</feature>
<dbReference type="Proteomes" id="UP000000763">
    <property type="component" value="Chromosome 3"/>
</dbReference>
<evidence type="ECO:0000313" key="3">
    <source>
        <dbReference type="Proteomes" id="UP000000763"/>
    </source>
</evidence>
<evidence type="ECO:0000256" key="1">
    <source>
        <dbReference type="SAM" id="MobiDB-lite"/>
    </source>
</evidence>
<feature type="region of interest" description="Disordered" evidence="1">
    <location>
        <begin position="1"/>
        <end position="63"/>
    </location>
</feature>
<organism evidence="2 3">
    <name type="scientific">Oryza sativa subsp. japonica</name>
    <name type="common">Rice</name>
    <dbReference type="NCBI Taxonomy" id="39947"/>
    <lineage>
        <taxon>Eukaryota</taxon>
        <taxon>Viridiplantae</taxon>
        <taxon>Streptophyta</taxon>
        <taxon>Embryophyta</taxon>
        <taxon>Tracheophyta</taxon>
        <taxon>Spermatophyta</taxon>
        <taxon>Magnoliopsida</taxon>
        <taxon>Liliopsida</taxon>
        <taxon>Poales</taxon>
        <taxon>Poaceae</taxon>
        <taxon>BOP clade</taxon>
        <taxon>Oryzoideae</taxon>
        <taxon>Oryzeae</taxon>
        <taxon>Oryzinae</taxon>
        <taxon>Oryza</taxon>
        <taxon>Oryza sativa</taxon>
    </lineage>
</organism>
<dbReference type="EMBL" id="AC133861">
    <property type="protein sequence ID" value="AAS07306.1"/>
    <property type="molecule type" value="Genomic_DNA"/>
</dbReference>
<dbReference type="AlphaFoldDB" id="Q75I21"/>
<gene>
    <name evidence="2" type="primary">OSJNBb0031F05.6</name>
</gene>
<reference evidence="3" key="2">
    <citation type="journal article" date="2008" name="Nucleic Acids Res.">
        <title>The rice annotation project database (RAP-DB): 2008 update.</title>
        <authorList>
            <consortium name="The rice annotation project (RAP)"/>
        </authorList>
    </citation>
    <scope>GENOME REANNOTATION</scope>
    <source>
        <strain evidence="3">cv. Nipponbare</strain>
    </source>
</reference>
<reference evidence="3" key="1">
    <citation type="journal article" date="2005" name="Nature">
        <title>The map-based sequence of the rice genome.</title>
        <authorList>
            <consortium name="International rice genome sequencing project (IRGSP)"/>
            <person name="Matsumoto T."/>
            <person name="Wu J."/>
            <person name="Kanamori H."/>
            <person name="Katayose Y."/>
            <person name="Fujisawa M."/>
            <person name="Namiki N."/>
            <person name="Mizuno H."/>
            <person name="Yamamoto K."/>
            <person name="Antonio B.A."/>
            <person name="Baba T."/>
            <person name="Sakata K."/>
            <person name="Nagamura Y."/>
            <person name="Aoki H."/>
            <person name="Arikawa K."/>
            <person name="Arita K."/>
            <person name="Bito T."/>
            <person name="Chiden Y."/>
            <person name="Fujitsuka N."/>
            <person name="Fukunaka R."/>
            <person name="Hamada M."/>
            <person name="Harada C."/>
            <person name="Hayashi A."/>
            <person name="Hijishita S."/>
            <person name="Honda M."/>
            <person name="Hosokawa S."/>
            <person name="Ichikawa Y."/>
            <person name="Idonuma A."/>
            <person name="Iijima M."/>
            <person name="Ikeda M."/>
            <person name="Ikeno M."/>
            <person name="Ito K."/>
            <person name="Ito S."/>
            <person name="Ito T."/>
            <person name="Ito Y."/>
            <person name="Ito Y."/>
            <person name="Iwabuchi A."/>
            <person name="Kamiya K."/>
            <person name="Karasawa W."/>
            <person name="Kurita K."/>
            <person name="Katagiri S."/>
            <person name="Kikuta A."/>
            <person name="Kobayashi H."/>
            <person name="Kobayashi N."/>
            <person name="Machita K."/>
            <person name="Maehara T."/>
            <person name="Masukawa M."/>
            <person name="Mizubayashi T."/>
            <person name="Mukai Y."/>
            <person name="Nagasaki H."/>
            <person name="Nagata Y."/>
            <person name="Naito S."/>
            <person name="Nakashima M."/>
            <person name="Nakama Y."/>
            <person name="Nakamichi Y."/>
            <person name="Nakamura M."/>
            <person name="Meguro A."/>
            <person name="Negishi M."/>
            <person name="Ohta I."/>
            <person name="Ohta T."/>
            <person name="Okamoto M."/>
            <person name="Ono N."/>
            <person name="Saji S."/>
            <person name="Sakaguchi M."/>
            <person name="Sakai K."/>
            <person name="Shibata M."/>
            <person name="Shimokawa T."/>
            <person name="Song J."/>
            <person name="Takazaki Y."/>
            <person name="Terasawa K."/>
            <person name="Tsugane M."/>
            <person name="Tsuji K."/>
            <person name="Ueda S."/>
            <person name="Waki K."/>
            <person name="Yamagata H."/>
            <person name="Yamamoto M."/>
            <person name="Yamamoto S."/>
            <person name="Yamane H."/>
            <person name="Yoshiki S."/>
            <person name="Yoshihara R."/>
            <person name="Yukawa K."/>
            <person name="Zhong H."/>
            <person name="Yano M."/>
            <person name="Yuan Q."/>
            <person name="Ouyang S."/>
            <person name="Liu J."/>
            <person name="Jones K.M."/>
            <person name="Gansberger K."/>
            <person name="Moffat K."/>
            <person name="Hill J."/>
            <person name="Bera J."/>
            <person name="Fadrosh D."/>
            <person name="Jin S."/>
            <person name="Johri S."/>
            <person name="Kim M."/>
            <person name="Overton L."/>
            <person name="Reardon M."/>
            <person name="Tsitrin T."/>
            <person name="Vuong H."/>
            <person name="Weaver B."/>
            <person name="Ciecko A."/>
            <person name="Tallon L."/>
            <person name="Jackson J."/>
            <person name="Pai G."/>
            <person name="Aken S.V."/>
            <person name="Utterback T."/>
            <person name="Reidmuller S."/>
            <person name="Feldblyum T."/>
            <person name="Hsiao J."/>
            <person name="Zismann V."/>
            <person name="Iobst S."/>
            <person name="de Vazeille A.R."/>
            <person name="Buell C.R."/>
            <person name="Ying K."/>
            <person name="Li Y."/>
            <person name="Lu T."/>
            <person name="Huang Y."/>
            <person name="Zhao Q."/>
            <person name="Feng Q."/>
            <person name="Zhang L."/>
            <person name="Zhu J."/>
            <person name="Weng Q."/>
            <person name="Mu J."/>
            <person name="Lu Y."/>
            <person name="Fan D."/>
            <person name="Liu Y."/>
            <person name="Guan J."/>
            <person name="Zhang Y."/>
            <person name="Yu S."/>
            <person name="Liu X."/>
            <person name="Zhang Y."/>
            <person name="Hong G."/>
            <person name="Han B."/>
            <person name="Choisne N."/>
            <person name="Demange N."/>
            <person name="Orjeda G."/>
            <person name="Samain S."/>
            <person name="Cattolico L."/>
            <person name="Pelletier E."/>
            <person name="Couloux A."/>
            <person name="Segurens B."/>
            <person name="Wincker P."/>
            <person name="D'Hont A."/>
            <person name="Scarpelli C."/>
            <person name="Weissenbach J."/>
            <person name="Salanoubat M."/>
            <person name="Quetier F."/>
            <person name="Yu Y."/>
            <person name="Kim H.R."/>
            <person name="Rambo T."/>
            <person name="Currie J."/>
            <person name="Collura K."/>
            <person name="Luo M."/>
            <person name="Yang T."/>
            <person name="Ammiraju J.S.S."/>
            <person name="Engler F."/>
            <person name="Soderlund C."/>
            <person name="Wing R.A."/>
            <person name="Palmer L.E."/>
            <person name="de la Bastide M."/>
            <person name="Spiegel L."/>
            <person name="Nascimento L."/>
            <person name="Zutavern T."/>
            <person name="O'Shaughnessy A."/>
            <person name="Dike S."/>
            <person name="Dedhia N."/>
            <person name="Preston R."/>
            <person name="Balija V."/>
            <person name="McCombie W.R."/>
            <person name="Chow T."/>
            <person name="Chen H."/>
            <person name="Chung M."/>
            <person name="Chen C."/>
            <person name="Shaw J."/>
            <person name="Wu H."/>
            <person name="Hsiao K."/>
            <person name="Chao Y."/>
            <person name="Chu M."/>
            <person name="Cheng C."/>
            <person name="Hour A."/>
            <person name="Lee P."/>
            <person name="Lin S."/>
            <person name="Lin Y."/>
            <person name="Liou J."/>
            <person name="Liu S."/>
            <person name="Hsing Y."/>
            <person name="Raghuvanshi S."/>
            <person name="Mohanty A."/>
            <person name="Bharti A.K."/>
            <person name="Gaur A."/>
            <person name="Gupta V."/>
            <person name="Kumar D."/>
            <person name="Ravi V."/>
            <person name="Vij S."/>
            <person name="Kapur A."/>
            <person name="Khurana P."/>
            <person name="Khurana P."/>
            <person name="Khurana J.P."/>
            <person name="Tyagi A.K."/>
            <person name="Gaikwad K."/>
            <person name="Singh A."/>
            <person name="Dalal V."/>
            <person name="Srivastava S."/>
            <person name="Dixit A."/>
            <person name="Pal A.K."/>
            <person name="Ghazi I.A."/>
            <person name="Yadav M."/>
            <person name="Pandit A."/>
            <person name="Bhargava A."/>
            <person name="Sureshbabu K."/>
            <person name="Batra K."/>
            <person name="Sharma T.R."/>
            <person name="Mohapatra T."/>
            <person name="Singh N.K."/>
            <person name="Messing J."/>
            <person name="Nelson A.B."/>
            <person name="Fuks G."/>
            <person name="Kavchok S."/>
            <person name="Keizer G."/>
            <person name="Linton E."/>
            <person name="Llaca V."/>
            <person name="Song R."/>
            <person name="Tanyolac B."/>
            <person name="Young S."/>
            <person name="Ho-Il K."/>
            <person name="Hahn J.H."/>
            <person name="Sangsakoo G."/>
            <person name="Vanavichit A."/>
            <person name="de Mattos Luiz.A.T."/>
            <person name="Zimmer P.D."/>
            <person name="Malone G."/>
            <person name="Dellagostin O."/>
            <person name="de Oliveira A.C."/>
            <person name="Bevan M."/>
            <person name="Bancroft I."/>
            <person name="Minx P."/>
            <person name="Cordum H."/>
            <person name="Wilson R."/>
            <person name="Cheng Z."/>
            <person name="Jin W."/>
            <person name="Jiang J."/>
            <person name="Leong S.A."/>
            <person name="Iwama H."/>
            <person name="Gojobori T."/>
            <person name="Itoh T."/>
            <person name="Niimura Y."/>
            <person name="Fujii Y."/>
            <person name="Habara T."/>
            <person name="Sakai H."/>
            <person name="Sato Y."/>
            <person name="Wilson G."/>
            <person name="Kumar K."/>
            <person name="McCouch S."/>
            <person name="Juretic N."/>
            <person name="Hoen D."/>
            <person name="Wright S."/>
            <person name="Bruskiewich R."/>
            <person name="Bureau T."/>
            <person name="Miyao A."/>
            <person name="Hirochika H."/>
            <person name="Nishikawa T."/>
            <person name="Kadowaki K."/>
            <person name="Sugiura M."/>
            <person name="Burr B."/>
            <person name="Sasaki T."/>
        </authorList>
    </citation>
    <scope>NUCLEOTIDE SEQUENCE [LARGE SCALE GENOMIC DNA]</scope>
    <source>
        <strain evidence="3">cv. Nipponbare</strain>
    </source>
</reference>
<name>Q75I21_ORYSJ</name>
<protein>
    <submittedName>
        <fullName evidence="2">Uncharacterized protein</fullName>
    </submittedName>
</protein>
<proteinExistence type="predicted"/>
<feature type="compositionally biased region" description="Basic and acidic residues" evidence="1">
    <location>
        <begin position="10"/>
        <end position="32"/>
    </location>
</feature>
<sequence length="63" mass="6911">MEPGGRQAGGRRDSDFRRLEESRHRDAVRRTADAGGLVGGGAVRTAASEETRSRREPETKHHA</sequence>
<evidence type="ECO:0000313" key="2">
    <source>
        <dbReference type="EMBL" id="AAS07306.1"/>
    </source>
</evidence>
<accession>Q75I21</accession>